<evidence type="ECO:0000313" key="1">
    <source>
        <dbReference type="Proteomes" id="UP000095287"/>
    </source>
</evidence>
<dbReference type="Proteomes" id="UP000095287">
    <property type="component" value="Unplaced"/>
</dbReference>
<proteinExistence type="predicted"/>
<organism evidence="1 2">
    <name type="scientific">Steinernema glaseri</name>
    <dbReference type="NCBI Taxonomy" id="37863"/>
    <lineage>
        <taxon>Eukaryota</taxon>
        <taxon>Metazoa</taxon>
        <taxon>Ecdysozoa</taxon>
        <taxon>Nematoda</taxon>
        <taxon>Chromadorea</taxon>
        <taxon>Rhabditida</taxon>
        <taxon>Tylenchina</taxon>
        <taxon>Panagrolaimomorpha</taxon>
        <taxon>Strongyloidoidea</taxon>
        <taxon>Steinernematidae</taxon>
        <taxon>Steinernema</taxon>
    </lineage>
</organism>
<evidence type="ECO:0000313" key="2">
    <source>
        <dbReference type="WBParaSite" id="L893_g6980.t1"/>
    </source>
</evidence>
<sequence length="159" mass="18331">MLGDEKKRRRRVFLSKAATVPAEGMEATVSRILRIFGSKWISLGGILWSIIEKSGSWEQYSKMEPIVKPMETTRGLRSLIRIDPKQIPLIGIEPTGLRIFESKTQSNRYRPIHSNTKMSNFDWPLTVRHTVPIESDLLNRPTERNGMECDFFILEANRS</sequence>
<dbReference type="WBParaSite" id="L893_g6980.t1">
    <property type="protein sequence ID" value="L893_g6980.t1"/>
    <property type="gene ID" value="L893_g6980"/>
</dbReference>
<keyword evidence="1" id="KW-1185">Reference proteome</keyword>
<reference evidence="2" key="1">
    <citation type="submission" date="2016-11" db="UniProtKB">
        <authorList>
            <consortium name="WormBaseParasite"/>
        </authorList>
    </citation>
    <scope>IDENTIFICATION</scope>
</reference>
<protein>
    <submittedName>
        <fullName evidence="2">Uncharacterized protein</fullName>
    </submittedName>
</protein>
<name>A0A1I8AKT4_9BILA</name>
<dbReference type="AlphaFoldDB" id="A0A1I8AKT4"/>
<accession>A0A1I8AKT4</accession>